<dbReference type="PANTHER" id="PTHR12497:SF0">
    <property type="entry name" value="TAFAZZIN"/>
    <property type="match status" value="1"/>
</dbReference>
<name>A0AAD4Q8P6_9AGAM</name>
<feature type="non-terminal residue" evidence="7">
    <location>
        <position position="1"/>
    </location>
</feature>
<keyword evidence="2" id="KW-0808">Transferase</keyword>
<dbReference type="InterPro" id="IPR000872">
    <property type="entry name" value="Tafazzin"/>
</dbReference>
<evidence type="ECO:0000256" key="2">
    <source>
        <dbReference type="ARBA" id="ARBA00022679"/>
    </source>
</evidence>
<comment type="caution">
    <text evidence="7">The sequence shown here is derived from an EMBL/GenBank/DDBJ whole genome shotgun (WGS) entry which is preliminary data.</text>
</comment>
<evidence type="ECO:0000256" key="1">
    <source>
        <dbReference type="ARBA" id="ARBA00004170"/>
    </source>
</evidence>
<sequence length="88" mass="9994">STHACRLDDPLTWGILPACMYLQFHMTRWILGVSDIMFTNPYGRPFPFLGQVLEAFSGTGIYQPAIDTAIEKLRGCVRPKHLPSHRHP</sequence>
<evidence type="ECO:0000313" key="8">
    <source>
        <dbReference type="Proteomes" id="UP001201163"/>
    </source>
</evidence>
<dbReference type="GO" id="GO:0031966">
    <property type="term" value="C:mitochondrial membrane"/>
    <property type="evidence" value="ECO:0007669"/>
    <property type="project" value="TreeGrafter"/>
</dbReference>
<evidence type="ECO:0000256" key="4">
    <source>
        <dbReference type="ARBA" id="ARBA00023136"/>
    </source>
</evidence>
<gene>
    <name evidence="7" type="ORF">EDB92DRAFT_1801483</name>
</gene>
<evidence type="ECO:0000313" key="7">
    <source>
        <dbReference type="EMBL" id="KAH8987184.1"/>
    </source>
</evidence>
<dbReference type="AlphaFoldDB" id="A0AAD4Q8P6"/>
<dbReference type="GO" id="GO:0047184">
    <property type="term" value="F:1-acylglycerophosphocholine O-acyltransferase activity"/>
    <property type="evidence" value="ECO:0007669"/>
    <property type="project" value="TreeGrafter"/>
</dbReference>
<comment type="similarity">
    <text evidence="6">Belongs to the taffazin family.</text>
</comment>
<dbReference type="EMBL" id="JAKELL010000049">
    <property type="protein sequence ID" value="KAH8987184.1"/>
    <property type="molecule type" value="Genomic_DNA"/>
</dbReference>
<dbReference type="GO" id="GO:0007007">
    <property type="term" value="P:inner mitochondrial membrane organization"/>
    <property type="evidence" value="ECO:0007669"/>
    <property type="project" value="TreeGrafter"/>
</dbReference>
<protein>
    <recommendedName>
        <fullName evidence="6">Tafazzin family protein</fullName>
    </recommendedName>
</protein>
<comment type="subcellular location">
    <subcellularLocation>
        <location evidence="1">Membrane</location>
        <topology evidence="1">Peripheral membrane protein</topology>
    </subcellularLocation>
</comment>
<accession>A0AAD4Q8P6</accession>
<keyword evidence="8" id="KW-1185">Reference proteome</keyword>
<reference evidence="7" key="1">
    <citation type="submission" date="2022-01" db="EMBL/GenBank/DDBJ databases">
        <title>Comparative genomics reveals a dynamic genome evolution in the ectomycorrhizal milk-cap (Lactarius) mushrooms.</title>
        <authorList>
            <consortium name="DOE Joint Genome Institute"/>
            <person name="Lebreton A."/>
            <person name="Tang N."/>
            <person name="Kuo A."/>
            <person name="LaButti K."/>
            <person name="Drula E."/>
            <person name="Barry K."/>
            <person name="Clum A."/>
            <person name="Lipzen A."/>
            <person name="Mousain D."/>
            <person name="Ng V."/>
            <person name="Wang R."/>
            <person name="Wang X."/>
            <person name="Dai Y."/>
            <person name="Henrissat B."/>
            <person name="Grigoriev I.V."/>
            <person name="Guerin-Laguette A."/>
            <person name="Yu F."/>
            <person name="Martin F.M."/>
        </authorList>
    </citation>
    <scope>NUCLEOTIDE SEQUENCE</scope>
    <source>
        <strain evidence="7">QP</strain>
    </source>
</reference>
<keyword evidence="4" id="KW-0472">Membrane</keyword>
<dbReference type="GO" id="GO:0035965">
    <property type="term" value="P:cardiolipin acyl-chain remodeling"/>
    <property type="evidence" value="ECO:0007669"/>
    <property type="project" value="TreeGrafter"/>
</dbReference>
<dbReference type="Proteomes" id="UP001201163">
    <property type="component" value="Unassembled WGS sequence"/>
</dbReference>
<keyword evidence="3" id="KW-0443">Lipid metabolism</keyword>
<evidence type="ECO:0000256" key="6">
    <source>
        <dbReference type="RuleBase" id="RU365062"/>
    </source>
</evidence>
<proteinExistence type="inferred from homology"/>
<keyword evidence="5" id="KW-0012">Acyltransferase</keyword>
<dbReference type="PANTHER" id="PTHR12497">
    <property type="entry name" value="TAZ PROTEIN TAFAZZIN"/>
    <property type="match status" value="1"/>
</dbReference>
<evidence type="ECO:0000256" key="5">
    <source>
        <dbReference type="ARBA" id="ARBA00023315"/>
    </source>
</evidence>
<organism evidence="7 8">
    <name type="scientific">Lactarius akahatsu</name>
    <dbReference type="NCBI Taxonomy" id="416441"/>
    <lineage>
        <taxon>Eukaryota</taxon>
        <taxon>Fungi</taxon>
        <taxon>Dikarya</taxon>
        <taxon>Basidiomycota</taxon>
        <taxon>Agaricomycotina</taxon>
        <taxon>Agaricomycetes</taxon>
        <taxon>Russulales</taxon>
        <taxon>Russulaceae</taxon>
        <taxon>Lactarius</taxon>
    </lineage>
</organism>
<evidence type="ECO:0000256" key="3">
    <source>
        <dbReference type="ARBA" id="ARBA00023098"/>
    </source>
</evidence>